<feature type="non-terminal residue" evidence="1">
    <location>
        <position position="1"/>
    </location>
</feature>
<gene>
    <name evidence="1" type="ORF">ACOLOM_LOCUS12372</name>
</gene>
<comment type="caution">
    <text evidence="1">The sequence shown here is derived from an EMBL/GenBank/DDBJ whole genome shotgun (WGS) entry which is preliminary data.</text>
</comment>
<reference evidence="1" key="1">
    <citation type="submission" date="2021-06" db="EMBL/GenBank/DDBJ databases">
        <authorList>
            <person name="Kallberg Y."/>
            <person name="Tangrot J."/>
            <person name="Rosling A."/>
        </authorList>
    </citation>
    <scope>NUCLEOTIDE SEQUENCE</scope>
    <source>
        <strain evidence="1">CL356</strain>
    </source>
</reference>
<evidence type="ECO:0000313" key="1">
    <source>
        <dbReference type="EMBL" id="CAG8744784.1"/>
    </source>
</evidence>
<keyword evidence="2" id="KW-1185">Reference proteome</keyword>
<protein>
    <submittedName>
        <fullName evidence="1">272_t:CDS:1</fullName>
    </submittedName>
</protein>
<name>A0ACA9QBV2_9GLOM</name>
<proteinExistence type="predicted"/>
<sequence>IRPLFYRLSLSEMVVPYAETIAPHARKPGSFMSHSGEPVTINHAICIHEEDFVQEVALVQFVLVDWSSPWSLTWQTMNMLGITTLDKMVRGSH</sequence>
<dbReference type="Proteomes" id="UP000789525">
    <property type="component" value="Unassembled WGS sequence"/>
</dbReference>
<accession>A0ACA9QBV2</accession>
<dbReference type="EMBL" id="CAJVPT010049831">
    <property type="protein sequence ID" value="CAG8744784.1"/>
    <property type="molecule type" value="Genomic_DNA"/>
</dbReference>
<organism evidence="1 2">
    <name type="scientific">Acaulospora colombiana</name>
    <dbReference type="NCBI Taxonomy" id="27376"/>
    <lineage>
        <taxon>Eukaryota</taxon>
        <taxon>Fungi</taxon>
        <taxon>Fungi incertae sedis</taxon>
        <taxon>Mucoromycota</taxon>
        <taxon>Glomeromycotina</taxon>
        <taxon>Glomeromycetes</taxon>
        <taxon>Diversisporales</taxon>
        <taxon>Acaulosporaceae</taxon>
        <taxon>Acaulospora</taxon>
    </lineage>
</organism>
<evidence type="ECO:0000313" key="2">
    <source>
        <dbReference type="Proteomes" id="UP000789525"/>
    </source>
</evidence>